<organism evidence="2 3">
    <name type="scientific">Prorocentrum cordatum</name>
    <dbReference type="NCBI Taxonomy" id="2364126"/>
    <lineage>
        <taxon>Eukaryota</taxon>
        <taxon>Sar</taxon>
        <taxon>Alveolata</taxon>
        <taxon>Dinophyceae</taxon>
        <taxon>Prorocentrales</taxon>
        <taxon>Prorocentraceae</taxon>
        <taxon>Prorocentrum</taxon>
    </lineage>
</organism>
<dbReference type="InterPro" id="IPR016024">
    <property type="entry name" value="ARM-type_fold"/>
</dbReference>
<proteinExistence type="predicted"/>
<feature type="region of interest" description="Disordered" evidence="1">
    <location>
        <begin position="396"/>
        <end position="420"/>
    </location>
</feature>
<feature type="region of interest" description="Disordered" evidence="1">
    <location>
        <begin position="153"/>
        <end position="182"/>
    </location>
</feature>
<sequence>MMQSVQMLHTFITEMEGAYFGYIEATAKCLLPHLEPSNDDISALCEEVRGTALQCWGLLIKSARKSAEEQGQPSSPLAAELLRKGLQATFQVLEQNQQDCEMLTSTACGITECVKCSGPGVLTGDEVKTLVERVFVLIDSSFSRTAEYQKTKAGAKAAEANLPKELGDEEDEDEPDPDAEEEQLRRNYEEILGAVMEVAAAEFMPCLPACAEKIRQWVASDDNKVLGLYLACDAIQHLKEHSVQIWPVFMDEAFRVLRVGKDRDHDAMTASAYAINLAAPLASFAQAAPEAFRGLASIVGGAKPKKKDDTKLKMVHDNAVAALLTLAVEKAAACPPEVQAWRLIVDKLPLREDEDEAVKVHEKVVDLVLAQHQGLLDQRTGPVLAVLAEIYRGSRADSVRPASGQSKRRTEQDPAEPGVH</sequence>
<reference evidence="2" key="1">
    <citation type="submission" date="2023-10" db="EMBL/GenBank/DDBJ databases">
        <authorList>
            <person name="Chen Y."/>
            <person name="Shah S."/>
            <person name="Dougan E. K."/>
            <person name="Thang M."/>
            <person name="Chan C."/>
        </authorList>
    </citation>
    <scope>NUCLEOTIDE SEQUENCE [LARGE SCALE GENOMIC DNA]</scope>
</reference>
<dbReference type="InterPro" id="IPR011989">
    <property type="entry name" value="ARM-like"/>
</dbReference>
<evidence type="ECO:0000313" key="2">
    <source>
        <dbReference type="EMBL" id="CAK0808117.1"/>
    </source>
</evidence>
<keyword evidence="3" id="KW-1185">Reference proteome</keyword>
<evidence type="ECO:0000313" key="3">
    <source>
        <dbReference type="Proteomes" id="UP001189429"/>
    </source>
</evidence>
<evidence type="ECO:0000256" key="1">
    <source>
        <dbReference type="SAM" id="MobiDB-lite"/>
    </source>
</evidence>
<dbReference type="Proteomes" id="UP001189429">
    <property type="component" value="Unassembled WGS sequence"/>
</dbReference>
<dbReference type="EMBL" id="CAUYUJ010004101">
    <property type="protein sequence ID" value="CAK0808117.1"/>
    <property type="molecule type" value="Genomic_DNA"/>
</dbReference>
<feature type="compositionally biased region" description="Acidic residues" evidence="1">
    <location>
        <begin position="167"/>
        <end position="181"/>
    </location>
</feature>
<name>A0ABN9QPJ9_9DINO</name>
<gene>
    <name evidence="2" type="ORF">PCOR1329_LOCUS13806</name>
</gene>
<evidence type="ECO:0008006" key="4">
    <source>
        <dbReference type="Google" id="ProtNLM"/>
    </source>
</evidence>
<dbReference type="Gene3D" id="1.25.10.10">
    <property type="entry name" value="Leucine-rich Repeat Variant"/>
    <property type="match status" value="1"/>
</dbReference>
<accession>A0ABN9QPJ9</accession>
<comment type="caution">
    <text evidence="2">The sequence shown here is derived from an EMBL/GenBank/DDBJ whole genome shotgun (WGS) entry which is preliminary data.</text>
</comment>
<protein>
    <recommendedName>
        <fullName evidence="4">HEAT repeat-containing protein 1</fullName>
    </recommendedName>
</protein>
<dbReference type="SUPFAM" id="SSF48371">
    <property type="entry name" value="ARM repeat"/>
    <property type="match status" value="1"/>
</dbReference>